<dbReference type="InterPro" id="IPR053151">
    <property type="entry name" value="RNase_H-like"/>
</dbReference>
<dbReference type="InterPro" id="IPR012337">
    <property type="entry name" value="RNaseH-like_sf"/>
</dbReference>
<reference evidence="2 3" key="1">
    <citation type="journal article" date="2024" name="G3 (Bethesda)">
        <title>Genome assembly of Hibiscus sabdariffa L. provides insights into metabolisms of medicinal natural products.</title>
        <authorList>
            <person name="Kim T."/>
        </authorList>
    </citation>
    <scope>NUCLEOTIDE SEQUENCE [LARGE SCALE GENOMIC DNA]</scope>
    <source>
        <strain evidence="2">TK-2024</strain>
        <tissue evidence="2">Old leaves</tissue>
    </source>
</reference>
<dbReference type="SUPFAM" id="SSF53098">
    <property type="entry name" value="Ribonuclease H-like"/>
    <property type="match status" value="1"/>
</dbReference>
<organism evidence="2 3">
    <name type="scientific">Hibiscus sabdariffa</name>
    <name type="common">roselle</name>
    <dbReference type="NCBI Taxonomy" id="183260"/>
    <lineage>
        <taxon>Eukaryota</taxon>
        <taxon>Viridiplantae</taxon>
        <taxon>Streptophyta</taxon>
        <taxon>Embryophyta</taxon>
        <taxon>Tracheophyta</taxon>
        <taxon>Spermatophyta</taxon>
        <taxon>Magnoliopsida</taxon>
        <taxon>eudicotyledons</taxon>
        <taxon>Gunneridae</taxon>
        <taxon>Pentapetalae</taxon>
        <taxon>rosids</taxon>
        <taxon>malvids</taxon>
        <taxon>Malvales</taxon>
        <taxon>Malvaceae</taxon>
        <taxon>Malvoideae</taxon>
        <taxon>Hibiscus</taxon>
    </lineage>
</organism>
<dbReference type="PANTHER" id="PTHR47723">
    <property type="entry name" value="OS05G0353850 PROTEIN"/>
    <property type="match status" value="1"/>
</dbReference>
<keyword evidence="3" id="KW-1185">Reference proteome</keyword>
<dbReference type="InterPro" id="IPR036397">
    <property type="entry name" value="RNaseH_sf"/>
</dbReference>
<dbReference type="CDD" id="cd06222">
    <property type="entry name" value="RNase_H_like"/>
    <property type="match status" value="1"/>
</dbReference>
<dbReference type="EMBL" id="JBBPBM010000007">
    <property type="protein sequence ID" value="KAK8574889.1"/>
    <property type="molecule type" value="Genomic_DNA"/>
</dbReference>
<dbReference type="Gene3D" id="3.30.420.10">
    <property type="entry name" value="Ribonuclease H-like superfamily/Ribonuclease H"/>
    <property type="match status" value="1"/>
</dbReference>
<accession>A0ABR2F986</accession>
<protein>
    <recommendedName>
        <fullName evidence="1">RNase H type-1 domain-containing protein</fullName>
    </recommendedName>
</protein>
<dbReference type="InterPro" id="IPR044730">
    <property type="entry name" value="RNase_H-like_dom_plant"/>
</dbReference>
<sequence length="287" mass="33030">MDQWLPQDTMEKLAAIKPHRSGEGPDIPRWRWEKYNDFSVRSAYKTIHVVCLPSTDHDYVVRVPHHLSTGDVCPLCNRASETVEHVLRSCPRARRGWETIVRREKLHIFFSLPITEWLQQCTFNAASIGYNDVLWATHFSIFCWLIRKQRYAAVFSQNTSQSQVWIEYGNQLVELISDVQRSNNGIRLDNSDTDNRCLAAWHPPSIGWVKANCDGAVNPRNDKATVGGVIRDENGVRKFGFTLSIGRCSILVTELWAMHDILHHAWHIGLRNVELVTDNLEAFKIIK</sequence>
<evidence type="ECO:0000313" key="3">
    <source>
        <dbReference type="Proteomes" id="UP001472677"/>
    </source>
</evidence>
<comment type="caution">
    <text evidence="2">The sequence shown here is derived from an EMBL/GenBank/DDBJ whole genome shotgun (WGS) entry which is preliminary data.</text>
</comment>
<dbReference type="PANTHER" id="PTHR47723:SF19">
    <property type="entry name" value="POLYNUCLEOTIDYL TRANSFERASE, RIBONUCLEASE H-LIKE SUPERFAMILY PROTEIN"/>
    <property type="match status" value="1"/>
</dbReference>
<gene>
    <name evidence="2" type="ORF">V6N12_062566</name>
</gene>
<proteinExistence type="predicted"/>
<dbReference type="InterPro" id="IPR002156">
    <property type="entry name" value="RNaseH_domain"/>
</dbReference>
<name>A0ABR2F986_9ROSI</name>
<feature type="domain" description="RNase H type-1" evidence="1">
    <location>
        <begin position="212"/>
        <end position="287"/>
    </location>
</feature>
<evidence type="ECO:0000313" key="2">
    <source>
        <dbReference type="EMBL" id="KAK8574889.1"/>
    </source>
</evidence>
<dbReference type="Pfam" id="PF13456">
    <property type="entry name" value="RVT_3"/>
    <property type="match status" value="1"/>
</dbReference>
<dbReference type="Proteomes" id="UP001472677">
    <property type="component" value="Unassembled WGS sequence"/>
</dbReference>
<evidence type="ECO:0000259" key="1">
    <source>
        <dbReference type="Pfam" id="PF13456"/>
    </source>
</evidence>